<feature type="domain" description="Kringle" evidence="4">
    <location>
        <begin position="125"/>
        <end position="198"/>
    </location>
</feature>
<keyword evidence="2 3" id="KW-1015">Disulfide bond</keyword>
<keyword evidence="1 3" id="KW-0420">Kringle</keyword>
<dbReference type="InterPro" id="IPR050759">
    <property type="entry name" value="Serine_protease_kringle"/>
</dbReference>
<feature type="domain" description="Kringle" evidence="4">
    <location>
        <begin position="428"/>
        <end position="505"/>
    </location>
</feature>
<dbReference type="SUPFAM" id="SSF57440">
    <property type="entry name" value="Kringle-like"/>
    <property type="match status" value="5"/>
</dbReference>
<dbReference type="InterPro" id="IPR018056">
    <property type="entry name" value="Kringle_CS"/>
</dbReference>
<evidence type="ECO:0000256" key="3">
    <source>
        <dbReference type="PROSITE-ProRule" id="PRU00121"/>
    </source>
</evidence>
<keyword evidence="6" id="KW-1185">Reference proteome</keyword>
<reference evidence="5" key="1">
    <citation type="submission" date="2020-11" db="EMBL/GenBank/DDBJ databases">
        <authorList>
            <person name="Tran Van P."/>
        </authorList>
    </citation>
    <scope>NUCLEOTIDE SEQUENCE</scope>
</reference>
<dbReference type="PROSITE" id="PS50070">
    <property type="entry name" value="KRINGLE_2"/>
    <property type="match status" value="5"/>
</dbReference>
<dbReference type="SMART" id="SM00130">
    <property type="entry name" value="KR"/>
    <property type="match status" value="5"/>
</dbReference>
<evidence type="ECO:0000259" key="4">
    <source>
        <dbReference type="PROSITE" id="PS50070"/>
    </source>
</evidence>
<comment type="caution">
    <text evidence="3">Lacks conserved residue(s) required for the propagation of feature annotation.</text>
</comment>
<dbReference type="Proteomes" id="UP000677054">
    <property type="component" value="Unassembled WGS sequence"/>
</dbReference>
<dbReference type="InterPro" id="IPR000001">
    <property type="entry name" value="Kringle"/>
</dbReference>
<evidence type="ECO:0000256" key="1">
    <source>
        <dbReference type="ARBA" id="ARBA00022572"/>
    </source>
</evidence>
<dbReference type="EMBL" id="CAJPEV010001662">
    <property type="protein sequence ID" value="CAG0893765.1"/>
    <property type="molecule type" value="Genomic_DNA"/>
</dbReference>
<dbReference type="CDD" id="cd00108">
    <property type="entry name" value="KR"/>
    <property type="match status" value="3"/>
</dbReference>
<dbReference type="InterPro" id="IPR038178">
    <property type="entry name" value="Kringle_sf"/>
</dbReference>
<dbReference type="EMBL" id="LR901179">
    <property type="protein sequence ID" value="CAD7247994.1"/>
    <property type="molecule type" value="Genomic_DNA"/>
</dbReference>
<evidence type="ECO:0000313" key="5">
    <source>
        <dbReference type="EMBL" id="CAD7247994.1"/>
    </source>
</evidence>
<organism evidence="5">
    <name type="scientific">Darwinula stevensoni</name>
    <dbReference type="NCBI Taxonomy" id="69355"/>
    <lineage>
        <taxon>Eukaryota</taxon>
        <taxon>Metazoa</taxon>
        <taxon>Ecdysozoa</taxon>
        <taxon>Arthropoda</taxon>
        <taxon>Crustacea</taxon>
        <taxon>Oligostraca</taxon>
        <taxon>Ostracoda</taxon>
        <taxon>Podocopa</taxon>
        <taxon>Podocopida</taxon>
        <taxon>Darwinulocopina</taxon>
        <taxon>Darwinuloidea</taxon>
        <taxon>Darwinulidae</taxon>
        <taxon>Darwinula</taxon>
    </lineage>
</organism>
<evidence type="ECO:0000313" key="6">
    <source>
        <dbReference type="Proteomes" id="UP000677054"/>
    </source>
</evidence>
<protein>
    <recommendedName>
        <fullName evidence="4">Kringle domain-containing protein</fullName>
    </recommendedName>
</protein>
<feature type="domain" description="Kringle" evidence="4">
    <location>
        <begin position="324"/>
        <end position="400"/>
    </location>
</feature>
<dbReference type="OrthoDB" id="1915767at2759"/>
<dbReference type="Gene3D" id="2.40.20.10">
    <property type="entry name" value="Plasminogen Kringle 4"/>
    <property type="match status" value="5"/>
</dbReference>
<dbReference type="PANTHER" id="PTHR24261:SF7">
    <property type="entry name" value="KRINGLE DOMAIN-CONTAINING PROTEIN"/>
    <property type="match status" value="1"/>
</dbReference>
<dbReference type="PANTHER" id="PTHR24261">
    <property type="entry name" value="PLASMINOGEN-RELATED"/>
    <property type="match status" value="1"/>
</dbReference>
<gene>
    <name evidence="5" type="ORF">DSTB1V02_LOCUS7817</name>
</gene>
<accession>A0A7R8XCH6</accession>
<dbReference type="Pfam" id="PF00051">
    <property type="entry name" value="Kringle"/>
    <property type="match status" value="5"/>
</dbReference>
<dbReference type="PROSITE" id="PS00021">
    <property type="entry name" value="KRINGLE_1"/>
    <property type="match status" value="5"/>
</dbReference>
<dbReference type="AlphaFoldDB" id="A0A7R8XCH6"/>
<feature type="domain" description="Kringle" evidence="4">
    <location>
        <begin position="18"/>
        <end position="99"/>
    </location>
</feature>
<dbReference type="PRINTS" id="PR00018">
    <property type="entry name" value="KRINGLE"/>
</dbReference>
<name>A0A7R8XCH6_9CRUS</name>
<proteinExistence type="predicted"/>
<feature type="disulfide bond" evidence="3">
    <location>
        <begin position="71"/>
        <end position="94"/>
    </location>
</feature>
<sequence length="508" mass="58700">MLREDKVTAYPECRLTKKGREYVGKVNKTETGKECLRWDSHPYEKPVDASDETGNMEYFVNGDIWSHKNYCRNPSAKERPWCFVADSSVVWEYCDIPMCPERTYECDTRLRFLRVETPECKVTQQGGEYVGKNNATISGSPCLSWSSERVMDFLASSLFSDGDEMDEQHNFCRNPDGKAAPWCMKLGRKWEFCDVPFCPIQNSDPCQELESQTGEKSVYPECRLTEKGREYVGKKANTETGKTCLRWDENPYGKPWDFFDQTKLYEELFINQNPSFHKNYCRNPGIYRERPWCFVSDPVIQWEYCDIPLCKDRTPRECKLTAMGGEYVGKQNTTISGFPCQRWLTSVPRSHSQWNLLSAFPDELDGSHNFCRNPTEGFGGPWCYSYDSPNGWEYCNVPFCPLSDGRNCTIRIANRCITPLECKETTIGMEYKGTKNVTVSGLPCQPWLSHTPNKLSDNKFLQYFPDEMHPSHNFCRNPDGYAGGPWCYNGLGRNPRWEACDIKLCQND</sequence>
<evidence type="ECO:0000256" key="2">
    <source>
        <dbReference type="ARBA" id="ARBA00023157"/>
    </source>
</evidence>
<feature type="domain" description="Kringle" evidence="4">
    <location>
        <begin position="227"/>
        <end position="310"/>
    </location>
</feature>
<dbReference type="InterPro" id="IPR013806">
    <property type="entry name" value="Kringle-like"/>
</dbReference>